<feature type="coiled-coil region" evidence="1">
    <location>
        <begin position="34"/>
        <end position="61"/>
    </location>
</feature>
<organism evidence="2 3">
    <name type="scientific">Glycomyces harbinensis</name>
    <dbReference type="NCBI Taxonomy" id="58114"/>
    <lineage>
        <taxon>Bacteria</taxon>
        <taxon>Bacillati</taxon>
        <taxon>Actinomycetota</taxon>
        <taxon>Actinomycetes</taxon>
        <taxon>Glycomycetales</taxon>
        <taxon>Glycomycetaceae</taxon>
        <taxon>Glycomyces</taxon>
    </lineage>
</organism>
<dbReference type="GO" id="GO:0055070">
    <property type="term" value="P:copper ion homeostasis"/>
    <property type="evidence" value="ECO:0007669"/>
    <property type="project" value="InterPro"/>
</dbReference>
<dbReference type="RefSeq" id="WP_177154997.1">
    <property type="nucleotide sequence ID" value="NZ_FNAD01000011.1"/>
</dbReference>
<keyword evidence="3" id="KW-1185">Reference proteome</keyword>
<proteinExistence type="predicted"/>
<evidence type="ECO:0000256" key="1">
    <source>
        <dbReference type="SAM" id="Coils"/>
    </source>
</evidence>
<dbReference type="InterPro" id="IPR021522">
    <property type="entry name" value="MctB"/>
</dbReference>
<protein>
    <submittedName>
        <fullName evidence="2">Copper transport outer membrane protein, MctB</fullName>
    </submittedName>
</protein>
<dbReference type="AlphaFoldDB" id="A0A1G6ZPY6"/>
<gene>
    <name evidence="2" type="ORF">SAMN05216270_111131</name>
</gene>
<dbReference type="GO" id="GO:0016020">
    <property type="term" value="C:membrane"/>
    <property type="evidence" value="ECO:0007669"/>
    <property type="project" value="InterPro"/>
</dbReference>
<sequence length="309" mass="30982">MINFRYHLVSLTAVFLALTVGLILGTAALNGPAIDAMQSSTQTLRDSNEQLRAENDQLSDQLGEDQAFANAIAPSYLAGKLTGRNIMVVALPGADTGVVDGAVEMLGYAGATVSGRISVLDDFFDPASGDQLADLADTTTPATIQAPVTYDGVAAMSYVLAAVATGEADGTTVEIAPGDITTVTTALTDLSMLTVETAPTGVADGVLILAGAGSPDSDAEDRNAGIVSFTTAFAADDPTVYAATTSTGDGNPIATLRSDDNTTVATVDNVASPQGQIAAVVALADFIANGTVDHLGIGEGASGLLPGAA</sequence>
<accession>A0A1G6ZPY6</accession>
<reference evidence="3" key="1">
    <citation type="submission" date="2016-10" db="EMBL/GenBank/DDBJ databases">
        <authorList>
            <person name="Varghese N."/>
            <person name="Submissions S."/>
        </authorList>
    </citation>
    <scope>NUCLEOTIDE SEQUENCE [LARGE SCALE GENOMIC DNA]</scope>
    <source>
        <strain evidence="3">CGMCC 4.3516</strain>
    </source>
</reference>
<dbReference type="Proteomes" id="UP000198949">
    <property type="component" value="Unassembled WGS sequence"/>
</dbReference>
<dbReference type="EMBL" id="FNAD01000011">
    <property type="protein sequence ID" value="SDE04552.1"/>
    <property type="molecule type" value="Genomic_DNA"/>
</dbReference>
<evidence type="ECO:0000313" key="2">
    <source>
        <dbReference type="EMBL" id="SDE04552.1"/>
    </source>
</evidence>
<keyword evidence="1" id="KW-0175">Coiled coil</keyword>
<dbReference type="Pfam" id="PF11382">
    <property type="entry name" value="MctB"/>
    <property type="match status" value="1"/>
</dbReference>
<evidence type="ECO:0000313" key="3">
    <source>
        <dbReference type="Proteomes" id="UP000198949"/>
    </source>
</evidence>
<name>A0A1G6ZPY6_9ACTN</name>
<dbReference type="STRING" id="58114.SAMN05216270_111131"/>